<dbReference type="GO" id="GO:0016874">
    <property type="term" value="F:ligase activity"/>
    <property type="evidence" value="ECO:0007669"/>
    <property type="project" value="UniProtKB-KW"/>
</dbReference>
<accession>A0A1J1AD73</accession>
<dbReference type="NCBIfam" id="TIGR01209">
    <property type="entry name" value="RNA ligase"/>
    <property type="match status" value="1"/>
</dbReference>
<reference evidence="6" key="2">
    <citation type="submission" date="2016-08" db="EMBL/GenBank/DDBJ databases">
        <title>Discovery of first anaerobic lithoheterotrophic haloarchae widely represented in hypersaline habitats.</title>
        <authorList>
            <person name="Sorokin D.Y."/>
            <person name="Kublanov I.V."/>
            <person name="Roman P."/>
            <person name="Sinninghe Damste J.S."/>
            <person name="Golyshin P.N."/>
            <person name="Rojo D."/>
            <person name="Ciordia S."/>
            <person name="Mena Md.C."/>
            <person name="Ferrer M."/>
            <person name="Smedile F."/>
            <person name="Messina E."/>
            <person name="La Cono V."/>
            <person name="Yakimov M.M."/>
        </authorList>
    </citation>
    <scope>NUCLEOTIDE SEQUENCE [LARGE SCALE GENOMIC DNA]</scope>
    <source>
        <strain evidence="6">HSR6</strain>
    </source>
</reference>
<dbReference type="STRING" id="1873524.HSR6_1661"/>
<evidence type="ECO:0000313" key="6">
    <source>
        <dbReference type="Proteomes" id="UP000186165"/>
    </source>
</evidence>
<dbReference type="KEGG" id="hhsr:HSR6_1661"/>
<accession>A0A1D8S5Y5</accession>
<dbReference type="OrthoDB" id="14524at2157"/>
<dbReference type="SUPFAM" id="SSF56091">
    <property type="entry name" value="DNA ligase/mRNA capping enzyme, catalytic domain"/>
    <property type="match status" value="1"/>
</dbReference>
<dbReference type="Gene3D" id="3.30.70.2160">
    <property type="match status" value="1"/>
</dbReference>
<dbReference type="InterPro" id="IPR001072">
    <property type="entry name" value="RNA_ligase_Pab1020"/>
</dbReference>
<evidence type="ECO:0000313" key="4">
    <source>
        <dbReference type="EMBL" id="APE96100.1"/>
    </source>
</evidence>
<reference evidence="4" key="3">
    <citation type="journal article" date="2017" name="ISME J.">
        <title>Discovery of anaerobic lithoheterotrophic haloarchaea, ubiquitous in hypersaline habitats.</title>
        <authorList>
            <person name="Sorokin D.Y."/>
            <person name="Messina E."/>
            <person name="Smedile F."/>
            <person name="Roman P."/>
            <person name="Damste J.S.S."/>
            <person name="Ciordia S."/>
            <person name="Mena M.C."/>
            <person name="Ferrer M."/>
            <person name="Golyshin P.N."/>
            <person name="Kublanov I.V."/>
            <person name="Samarov N.I."/>
            <person name="Toshchakov S.V."/>
            <person name="La Cono V."/>
            <person name="Yakimov M.M."/>
        </authorList>
    </citation>
    <scope>NUCLEOTIDE SEQUENCE</scope>
    <source>
        <strain evidence="4">HSR6</strain>
    </source>
</reference>
<dbReference type="EMBL" id="CP016804">
    <property type="protein sequence ID" value="APE96100.1"/>
    <property type="molecule type" value="Genomic_DNA"/>
</dbReference>
<proteinExistence type="predicted"/>
<dbReference type="EMBL" id="CP016070">
    <property type="protein sequence ID" value="AOW80764.1"/>
    <property type="molecule type" value="Genomic_DNA"/>
</dbReference>
<dbReference type="AlphaFoldDB" id="A0A1D8S5Y5"/>
<dbReference type="Pfam" id="PF09414">
    <property type="entry name" value="RNA_ligase"/>
    <property type="match status" value="1"/>
</dbReference>
<evidence type="ECO:0000259" key="2">
    <source>
        <dbReference type="Pfam" id="PF18330"/>
    </source>
</evidence>
<gene>
    <name evidence="4" type="ORF">HSR6_1661</name>
    <name evidence="3" type="ORF">HTSR_1592</name>
</gene>
<dbReference type="KEGG" id="halh:HTSR_1592"/>
<keyword evidence="6" id="KW-1185">Reference proteome</keyword>
<feature type="domain" description="RNA ligase Pab1020 C-terminal" evidence="2">
    <location>
        <begin position="240"/>
        <end position="362"/>
    </location>
</feature>
<dbReference type="Proteomes" id="UP000186165">
    <property type="component" value="Chromosome"/>
</dbReference>
<dbReference type="Pfam" id="PF18330">
    <property type="entry name" value="Lig_C"/>
    <property type="match status" value="1"/>
</dbReference>
<dbReference type="PRINTS" id="PR01048">
    <property type="entry name" value="Y414FAMILY"/>
</dbReference>
<dbReference type="InterPro" id="IPR041596">
    <property type="entry name" value="Lig_Pab1020_C"/>
</dbReference>
<organism evidence="3 5">
    <name type="scientific">Halodesulfurarchaeum formicicum</name>
    <dbReference type="NCBI Taxonomy" id="1873524"/>
    <lineage>
        <taxon>Archaea</taxon>
        <taxon>Methanobacteriati</taxon>
        <taxon>Methanobacteriota</taxon>
        <taxon>Stenosarchaea group</taxon>
        <taxon>Halobacteria</taxon>
        <taxon>Halobacteriales</taxon>
        <taxon>Halobacteriaceae</taxon>
        <taxon>Halodesulfurarchaeum</taxon>
    </lineage>
</organism>
<evidence type="ECO:0000313" key="3">
    <source>
        <dbReference type="EMBL" id="AOW80764.1"/>
    </source>
</evidence>
<dbReference type="Proteomes" id="UP000185608">
    <property type="component" value="Chromosome"/>
</dbReference>
<dbReference type="CDD" id="cd07894">
    <property type="entry name" value="Adenylation_RNA_ligase"/>
    <property type="match status" value="1"/>
</dbReference>
<evidence type="ECO:0000259" key="1">
    <source>
        <dbReference type="Pfam" id="PF09414"/>
    </source>
</evidence>
<dbReference type="Gene3D" id="3.30.1490.70">
    <property type="match status" value="1"/>
</dbReference>
<reference evidence="3 5" key="1">
    <citation type="submission" date="2016-06" db="EMBL/GenBank/DDBJ databases">
        <title>Discovery of anaerobic lithoheterotrophic haloarchaeon capable of sulfur respiration by hydrogen and formate.</title>
        <authorList>
            <person name="Sorokin D.Y."/>
            <person name="Kublanov I.V."/>
            <person name="Roman P."/>
            <person name="Sinninghe Damste J.S."/>
            <person name="Golyshin P.N."/>
            <person name="Rojo D."/>
            <person name="Ciordia S."/>
            <person name="Mena Md.C."/>
            <person name="Ferrer M."/>
            <person name="Smedile F."/>
            <person name="Messina E."/>
            <person name="La Cono V."/>
            <person name="Yakimov M.M."/>
        </authorList>
    </citation>
    <scope>NUCLEOTIDE SEQUENCE [LARGE SCALE GENOMIC DNA]</scope>
    <source>
        <strain evidence="3 5">HTSR1</strain>
    </source>
</reference>
<dbReference type="Gene3D" id="3.30.470.30">
    <property type="entry name" value="DNA ligase/mRNA capping enzyme"/>
    <property type="match status" value="1"/>
</dbReference>
<dbReference type="InterPro" id="IPR021122">
    <property type="entry name" value="RNA_ligase_dom_REL/Rnl2"/>
</dbReference>
<evidence type="ECO:0000313" key="5">
    <source>
        <dbReference type="Proteomes" id="UP000185608"/>
    </source>
</evidence>
<protein>
    <submittedName>
        <fullName evidence="3">ATP dependent DNA ligase</fullName>
    </submittedName>
</protein>
<name>A0A1D8S5Y5_9EURY</name>
<keyword evidence="3" id="KW-0436">Ligase</keyword>
<sequence>MDEASLFGVEPEELSAVRSAFTEATYRGLEYAYLGSPTRGIERGTVRIADTLVRGYPSTPRVLMLDPGVPTFFDGPLAIEEKLNGYNVRIAHVGEPLAFTRSGRICPYTTRIAREQLNLQAFFAAHPDRMLCAEFVGPENPYTPHEYDVDSLEPRVFDVRHRETGRPMPVKQRRAIAERFDFPQPDWFGVVDPGDIESIREAITELDARGREGIVMQSMDGRDLLKYTTAATHRQDLESAFALPFDYGQEFLFSRLIREGFQAVEFDADETAIRERAHGLGEAILEPMVETIRAVEAGETVGERHTVRGSDSAVGELLIHLEEQGLSIEIEADRRQGGERIVEFVKISNTTRDKIEHFLAGGTIDQ</sequence>
<feature type="domain" description="RNA ligase" evidence="1">
    <location>
        <begin position="76"/>
        <end position="228"/>
    </location>
</feature>